<protein>
    <submittedName>
        <fullName evidence="1">Uncharacterized protein</fullName>
    </submittedName>
</protein>
<dbReference type="AlphaFoldDB" id="A0A652ZZZ6"/>
<gene>
    <name evidence="1" type="ORF">TRIP_E90053</name>
</gene>
<dbReference type="EMBL" id="UPXP01000038">
    <property type="protein sequence ID" value="VBB41227.1"/>
    <property type="molecule type" value="Genomic_DNA"/>
</dbReference>
<organism evidence="1">
    <name type="scientific">uncultured Spirochaetota bacterium</name>
    <dbReference type="NCBI Taxonomy" id="460511"/>
    <lineage>
        <taxon>Bacteria</taxon>
        <taxon>Pseudomonadati</taxon>
        <taxon>Spirochaetota</taxon>
        <taxon>environmental samples</taxon>
    </lineage>
</organism>
<accession>A0A652ZZZ6</accession>
<evidence type="ECO:0000313" key="1">
    <source>
        <dbReference type="EMBL" id="VBB41227.1"/>
    </source>
</evidence>
<sequence>MNNSFVKFFLDKFRKRFLYYGIENVFCPKTQTLLGLVGWNTTNHSLEEMQWIRSILIFEA</sequence>
<name>A0A652ZZZ6_9SPIR</name>
<proteinExistence type="predicted"/>
<reference evidence="1" key="1">
    <citation type="submission" date="2018-07" db="EMBL/GenBank/DDBJ databases">
        <authorList>
            <consortium name="Genoscope - CEA"/>
            <person name="William W."/>
        </authorList>
    </citation>
    <scope>NUCLEOTIDE SEQUENCE</scope>
    <source>
        <strain evidence="1">IK1</strain>
    </source>
</reference>